<feature type="region of interest" description="Disordered" evidence="1">
    <location>
        <begin position="579"/>
        <end position="607"/>
    </location>
</feature>
<comment type="caution">
    <text evidence="3">The sequence shown here is derived from an EMBL/GenBank/DDBJ whole genome shotgun (WGS) entry which is preliminary data.</text>
</comment>
<protein>
    <submittedName>
        <fullName evidence="3">Uncharacterized protein</fullName>
    </submittedName>
</protein>
<keyword evidence="2" id="KW-0472">Membrane</keyword>
<keyword evidence="4" id="KW-1185">Reference proteome</keyword>
<feature type="non-terminal residue" evidence="3">
    <location>
        <position position="1"/>
    </location>
</feature>
<evidence type="ECO:0000313" key="3">
    <source>
        <dbReference type="EMBL" id="GMT02948.1"/>
    </source>
</evidence>
<proteinExistence type="predicted"/>
<dbReference type="AlphaFoldDB" id="A0AAV5U9A9"/>
<dbReference type="Proteomes" id="UP001432027">
    <property type="component" value="Unassembled WGS sequence"/>
</dbReference>
<keyword evidence="2" id="KW-1133">Transmembrane helix</keyword>
<accession>A0AAV5U9A9</accession>
<evidence type="ECO:0000256" key="1">
    <source>
        <dbReference type="SAM" id="MobiDB-lite"/>
    </source>
</evidence>
<dbReference type="EMBL" id="BTSX01000006">
    <property type="protein sequence ID" value="GMT02948.1"/>
    <property type="molecule type" value="Genomic_DNA"/>
</dbReference>
<feature type="transmembrane region" description="Helical" evidence="2">
    <location>
        <begin position="544"/>
        <end position="568"/>
    </location>
</feature>
<sequence length="607" mass="69049">PINSRQVQVFVTANTDLAPSGSAAVEVVSEVQLRVILGGRNVEIFKCSTDGEIKINNADADFKTAFDSKKIKGFFICLVDEVILSTFHFFITPFFRFLLLEIDHLNSFAVESSEEKLYLGALPKDILQCNSVIFETDDDSILRRFFADSDTTWILHIVTKKVADDAPGDIIFTDGKVKGEEDLFNKMTCNHKNLVIENKVDTPKVTYKEVKLESCDEDKKVLKEAELPFYMRKVTNNLCENNGFNMAYSIKLKETDTEPKTQGVAKKIECQIKSDSPAIPPVWQYAITLTNNKTVWAEPTEIVEVECLQYKCRTCEAVKTSSQGISCPRNMICVKPDFDAPTIDHTYESLKKCYSLKTDSKNCSVIKLNDENFEKSKINTPTICEGGKFVYNQHSISTLTCAPHFDWGWSKNIMKYDMIKDEETRGKIEKLVQSEEATEPVNCHYPIYKCKCIKNDTRLHDLAISNQNGANWLRVNSLDFDINNNTWIYSRQNAENQMISQELGADRIARCISCVRCTEDEMNEQTKARLASKLKVKVNPSSTIVYVVNIVLIVVFFVFSVPFGHFFVTSRIKKREALKAAKKDKKKEDKKEEQSGDKKSDEKKNEA</sequence>
<evidence type="ECO:0000313" key="4">
    <source>
        <dbReference type="Proteomes" id="UP001432027"/>
    </source>
</evidence>
<evidence type="ECO:0000256" key="2">
    <source>
        <dbReference type="SAM" id="Phobius"/>
    </source>
</evidence>
<reference evidence="3" key="1">
    <citation type="submission" date="2023-10" db="EMBL/GenBank/DDBJ databases">
        <title>Genome assembly of Pristionchus species.</title>
        <authorList>
            <person name="Yoshida K."/>
            <person name="Sommer R.J."/>
        </authorList>
    </citation>
    <scope>NUCLEOTIDE SEQUENCE</scope>
    <source>
        <strain evidence="3">RS0144</strain>
    </source>
</reference>
<gene>
    <name evidence="3" type="ORF">PENTCL1PPCAC_25122</name>
</gene>
<name>A0AAV5U9A9_9BILA</name>
<organism evidence="3 4">
    <name type="scientific">Pristionchus entomophagus</name>
    <dbReference type="NCBI Taxonomy" id="358040"/>
    <lineage>
        <taxon>Eukaryota</taxon>
        <taxon>Metazoa</taxon>
        <taxon>Ecdysozoa</taxon>
        <taxon>Nematoda</taxon>
        <taxon>Chromadorea</taxon>
        <taxon>Rhabditida</taxon>
        <taxon>Rhabditina</taxon>
        <taxon>Diplogasteromorpha</taxon>
        <taxon>Diplogasteroidea</taxon>
        <taxon>Neodiplogasteridae</taxon>
        <taxon>Pristionchus</taxon>
    </lineage>
</organism>
<keyword evidence="2" id="KW-0812">Transmembrane</keyword>